<evidence type="ECO:0000256" key="6">
    <source>
        <dbReference type="ARBA" id="ARBA00022824"/>
    </source>
</evidence>
<feature type="region of interest" description="Disordered" evidence="13">
    <location>
        <begin position="530"/>
        <end position="551"/>
    </location>
</feature>
<feature type="compositionally biased region" description="Low complexity" evidence="13">
    <location>
        <begin position="600"/>
        <end position="624"/>
    </location>
</feature>
<comment type="caution">
    <text evidence="14">The sequence shown here is derived from an EMBL/GenBank/DDBJ whole genome shotgun (WGS) entry which is preliminary data.</text>
</comment>
<dbReference type="Gene3D" id="1.10.3450.40">
    <property type="entry name" value="Signal recognition particle, SRP68 subunit, RNA-binding domain"/>
    <property type="match status" value="1"/>
</dbReference>
<dbReference type="PANTHER" id="PTHR12860">
    <property type="entry name" value="SIGNAL RECOGNITION PARTICLE 68 KDA PROTEIN"/>
    <property type="match status" value="1"/>
</dbReference>
<dbReference type="GO" id="GO:0030942">
    <property type="term" value="F:endoplasmic reticulum signal peptide binding"/>
    <property type="evidence" value="ECO:0007669"/>
    <property type="project" value="InterPro"/>
</dbReference>
<dbReference type="InterPro" id="IPR026258">
    <property type="entry name" value="SRP68"/>
</dbReference>
<dbReference type="GO" id="GO:0005730">
    <property type="term" value="C:nucleolus"/>
    <property type="evidence" value="ECO:0007669"/>
    <property type="project" value="UniProtKB-SubCell"/>
</dbReference>
<evidence type="ECO:0000256" key="7">
    <source>
        <dbReference type="ARBA" id="ARBA00022884"/>
    </source>
</evidence>
<keyword evidence="7 12" id="KW-0694">RNA-binding</keyword>
<evidence type="ECO:0000256" key="1">
    <source>
        <dbReference type="ARBA" id="ARBA00004240"/>
    </source>
</evidence>
<feature type="region of interest" description="Disordered" evidence="13">
    <location>
        <begin position="590"/>
        <end position="627"/>
    </location>
</feature>
<dbReference type="GO" id="GO:0005786">
    <property type="term" value="C:signal recognition particle, endoplasmic reticulum targeting"/>
    <property type="evidence" value="ECO:0007669"/>
    <property type="project" value="UniProtKB-KW"/>
</dbReference>
<dbReference type="AlphaFoldDB" id="A0AAN5IEK5"/>
<evidence type="ECO:0000256" key="10">
    <source>
        <dbReference type="ARBA" id="ARBA00023274"/>
    </source>
</evidence>
<keyword evidence="8 12" id="KW-0733">Signal recognition particle</keyword>
<dbReference type="GO" id="GO:0005829">
    <property type="term" value="C:cytosol"/>
    <property type="evidence" value="ECO:0007669"/>
    <property type="project" value="UniProtKB-ARBA"/>
</dbReference>
<sequence length="643" mass="72088">MTIEDVEMKDVTALDEAPPPEPFPTISILQLVKEAQQQHGLRHGDYNRYRVYCADKLRRVRSALKVTNTHKCMKRHKAKFAKKPVTVETFGDMRYVQLPLFEVERRWAQAMNCKTALEDNPTSRQRHAMRNSLKKAVQHVATLENLVKASPRCDAPTKLECQAYSLWLKGIVAFELREWSSASENLAAAKVLYERLTEATPNTVLANLYTSKCREIQPQLRLCEFNSTEAPKASMSELMKLKEEMGTDSDSIDHLIAEMRLKAKTDDSIPIEWAGVTAPAGDEKVRAIIVAWTQTDKELAECKEPKEKMALLEKQIGDTRDVIEKLNEAQKRKVAEGATGLDTAEAARLRGYLDFVRLSRTAQRYLAIIENTKQEKKHKPQDLLRLYDSVIEILKEVTEVEGSENKELQSGYGTRIEYYKTFRCHYMACAYSSLGRYSEAAALWERALERVTKTEKEMKTAKGNKFIIENASCLSSLRSDIERALVSAKAERLAAAARGIQGEEKKAEEIDDRPLCDTLEEWRSWHQLRAVASRGTSTGGGKKKKDEEGSSLIPIANLPPALLPMPVKPMFFDLAESYIRMPDLTERLAALDKDEKKDSSTPSGKSSGKKGGAAAAVQSSTTAQDDGLASKVTGFLGGFWGKK</sequence>
<dbReference type="PIRSF" id="PIRSF038995">
    <property type="entry name" value="SRP68"/>
    <property type="match status" value="1"/>
</dbReference>
<proteinExistence type="inferred from homology"/>
<comment type="subcellular location">
    <subcellularLocation>
        <location evidence="2 12">Cytoplasm</location>
    </subcellularLocation>
    <subcellularLocation>
        <location evidence="1">Endoplasmic reticulum</location>
    </subcellularLocation>
    <subcellularLocation>
        <location evidence="3">Nucleus</location>
        <location evidence="3">Nucleolus</location>
    </subcellularLocation>
</comment>
<dbReference type="InterPro" id="IPR034652">
    <property type="entry name" value="SRP68-RBD"/>
</dbReference>
<evidence type="ECO:0000256" key="8">
    <source>
        <dbReference type="ARBA" id="ARBA00023135"/>
    </source>
</evidence>
<comment type="function">
    <text evidence="12">Component of the signal recognition particle (SRP) complex, a ribonucleoprotein complex that mediates the cotranslational targeting of secretory and membrane proteins to the endoplasmic reticulum (ER). The SRP complex interacts with the signal sequence in nascent secretory and membrane proteins and directs them to the membrane of the ER.</text>
</comment>
<evidence type="ECO:0000256" key="12">
    <source>
        <dbReference type="PIRNR" id="PIRNR038995"/>
    </source>
</evidence>
<protein>
    <recommendedName>
        <fullName evidence="11 12">Signal recognition particle subunit SRP68</fullName>
        <shortName evidence="12">SRP68</shortName>
    </recommendedName>
</protein>
<keyword evidence="9" id="KW-0539">Nucleus</keyword>
<evidence type="ECO:0000313" key="14">
    <source>
        <dbReference type="EMBL" id="GMR59671.1"/>
    </source>
</evidence>
<evidence type="ECO:0000256" key="11">
    <source>
        <dbReference type="ARBA" id="ARBA00029498"/>
    </source>
</evidence>
<gene>
    <name evidence="14" type="ORF">PMAYCL1PPCAC_29866</name>
</gene>
<evidence type="ECO:0000256" key="2">
    <source>
        <dbReference type="ARBA" id="ARBA00004496"/>
    </source>
</evidence>
<dbReference type="GO" id="GO:0005783">
    <property type="term" value="C:endoplasmic reticulum"/>
    <property type="evidence" value="ECO:0007669"/>
    <property type="project" value="UniProtKB-SubCell"/>
</dbReference>
<dbReference type="SUPFAM" id="SSF48452">
    <property type="entry name" value="TPR-like"/>
    <property type="match status" value="1"/>
</dbReference>
<keyword evidence="5 12" id="KW-0963">Cytoplasm</keyword>
<evidence type="ECO:0000256" key="4">
    <source>
        <dbReference type="ARBA" id="ARBA00009352"/>
    </source>
</evidence>
<evidence type="ECO:0000256" key="9">
    <source>
        <dbReference type="ARBA" id="ARBA00023242"/>
    </source>
</evidence>
<dbReference type="FunFam" id="1.10.3450.40:FF:000001">
    <property type="entry name" value="Signal recognition particle subunit SRP68"/>
    <property type="match status" value="1"/>
</dbReference>
<dbReference type="GO" id="GO:0008312">
    <property type="term" value="F:7S RNA binding"/>
    <property type="evidence" value="ECO:0007669"/>
    <property type="project" value="InterPro"/>
</dbReference>
<organism evidence="14 15">
    <name type="scientific">Pristionchus mayeri</name>
    <dbReference type="NCBI Taxonomy" id="1317129"/>
    <lineage>
        <taxon>Eukaryota</taxon>
        <taxon>Metazoa</taxon>
        <taxon>Ecdysozoa</taxon>
        <taxon>Nematoda</taxon>
        <taxon>Chromadorea</taxon>
        <taxon>Rhabditida</taxon>
        <taxon>Rhabditina</taxon>
        <taxon>Diplogasteromorpha</taxon>
        <taxon>Diplogasteroidea</taxon>
        <taxon>Neodiplogasteridae</taxon>
        <taxon>Pristionchus</taxon>
    </lineage>
</organism>
<dbReference type="Pfam" id="PF16969">
    <property type="entry name" value="SRP68"/>
    <property type="match status" value="1"/>
</dbReference>
<dbReference type="Proteomes" id="UP001328107">
    <property type="component" value="Unassembled WGS sequence"/>
</dbReference>
<feature type="compositionally biased region" description="Basic and acidic residues" evidence="13">
    <location>
        <begin position="590"/>
        <end position="599"/>
    </location>
</feature>
<comment type="similarity">
    <text evidence="4 12">Belongs to the SRP68 family.</text>
</comment>
<accession>A0AAN5IEK5</accession>
<dbReference type="GO" id="GO:0006614">
    <property type="term" value="P:SRP-dependent cotranslational protein targeting to membrane"/>
    <property type="evidence" value="ECO:0007669"/>
    <property type="project" value="InterPro"/>
</dbReference>
<dbReference type="InterPro" id="IPR011990">
    <property type="entry name" value="TPR-like_helical_dom_sf"/>
</dbReference>
<dbReference type="PANTHER" id="PTHR12860:SF0">
    <property type="entry name" value="SIGNAL RECOGNITION PARTICLE SUBUNIT SRP68"/>
    <property type="match status" value="1"/>
</dbReference>
<dbReference type="EMBL" id="BTRK01000006">
    <property type="protein sequence ID" value="GMR59671.1"/>
    <property type="molecule type" value="Genomic_DNA"/>
</dbReference>
<name>A0AAN5IEK5_9BILA</name>
<keyword evidence="15" id="KW-1185">Reference proteome</keyword>
<evidence type="ECO:0000256" key="13">
    <source>
        <dbReference type="SAM" id="MobiDB-lite"/>
    </source>
</evidence>
<dbReference type="CDD" id="cd15481">
    <property type="entry name" value="SRP68-RBD"/>
    <property type="match status" value="1"/>
</dbReference>
<evidence type="ECO:0000256" key="5">
    <source>
        <dbReference type="ARBA" id="ARBA00022490"/>
    </source>
</evidence>
<evidence type="ECO:0000256" key="3">
    <source>
        <dbReference type="ARBA" id="ARBA00004604"/>
    </source>
</evidence>
<reference evidence="15" key="1">
    <citation type="submission" date="2022-10" db="EMBL/GenBank/DDBJ databases">
        <title>Genome assembly of Pristionchus species.</title>
        <authorList>
            <person name="Yoshida K."/>
            <person name="Sommer R.J."/>
        </authorList>
    </citation>
    <scope>NUCLEOTIDE SEQUENCE [LARGE SCALE GENOMIC DNA]</scope>
    <source>
        <strain evidence="15">RS5460</strain>
    </source>
</reference>
<dbReference type="GO" id="GO:0005047">
    <property type="term" value="F:signal recognition particle binding"/>
    <property type="evidence" value="ECO:0007669"/>
    <property type="project" value="InterPro"/>
</dbReference>
<keyword evidence="6" id="KW-0256">Endoplasmic reticulum</keyword>
<keyword evidence="10 12" id="KW-0687">Ribonucleoprotein</keyword>
<evidence type="ECO:0000313" key="15">
    <source>
        <dbReference type="Proteomes" id="UP001328107"/>
    </source>
</evidence>
<dbReference type="InterPro" id="IPR038253">
    <property type="entry name" value="SRP68_N_sf"/>
</dbReference>